<organism evidence="1 2">
    <name type="scientific">Pleurodeles waltl</name>
    <name type="common">Iberian ribbed newt</name>
    <dbReference type="NCBI Taxonomy" id="8319"/>
    <lineage>
        <taxon>Eukaryota</taxon>
        <taxon>Metazoa</taxon>
        <taxon>Chordata</taxon>
        <taxon>Craniata</taxon>
        <taxon>Vertebrata</taxon>
        <taxon>Euteleostomi</taxon>
        <taxon>Amphibia</taxon>
        <taxon>Batrachia</taxon>
        <taxon>Caudata</taxon>
        <taxon>Salamandroidea</taxon>
        <taxon>Salamandridae</taxon>
        <taxon>Pleurodelinae</taxon>
        <taxon>Pleurodeles</taxon>
    </lineage>
</organism>
<evidence type="ECO:0000313" key="2">
    <source>
        <dbReference type="Proteomes" id="UP001066276"/>
    </source>
</evidence>
<accession>A0AAV7UUL8</accession>
<sequence length="96" mass="10632">MLPKTCCHRNAKTRTAKGRCSDIQSSVPTQMEKETLRLRAASQGILGFFCEFRLHPAQRFLNAVKGSCVPEGIRSTTPCLRSLNLQVIPLSLDPGF</sequence>
<dbReference type="AlphaFoldDB" id="A0AAV7UUL8"/>
<reference evidence="1" key="1">
    <citation type="journal article" date="2022" name="bioRxiv">
        <title>Sequencing and chromosome-scale assembly of the giantPleurodeles waltlgenome.</title>
        <authorList>
            <person name="Brown T."/>
            <person name="Elewa A."/>
            <person name="Iarovenko S."/>
            <person name="Subramanian E."/>
            <person name="Araus A.J."/>
            <person name="Petzold A."/>
            <person name="Susuki M."/>
            <person name="Suzuki K.-i.T."/>
            <person name="Hayashi T."/>
            <person name="Toyoda A."/>
            <person name="Oliveira C."/>
            <person name="Osipova E."/>
            <person name="Leigh N.D."/>
            <person name="Simon A."/>
            <person name="Yun M.H."/>
        </authorList>
    </citation>
    <scope>NUCLEOTIDE SEQUENCE</scope>
    <source>
        <strain evidence="1">20211129_DDA</strain>
        <tissue evidence="1">Liver</tissue>
    </source>
</reference>
<name>A0AAV7UUL8_PLEWA</name>
<proteinExistence type="predicted"/>
<comment type="caution">
    <text evidence="1">The sequence shown here is derived from an EMBL/GenBank/DDBJ whole genome shotgun (WGS) entry which is preliminary data.</text>
</comment>
<protein>
    <submittedName>
        <fullName evidence="1">Uncharacterized protein</fullName>
    </submittedName>
</protein>
<dbReference type="Proteomes" id="UP001066276">
    <property type="component" value="Chromosome 2_2"/>
</dbReference>
<gene>
    <name evidence="1" type="ORF">NDU88_001416</name>
</gene>
<keyword evidence="2" id="KW-1185">Reference proteome</keyword>
<evidence type="ECO:0000313" key="1">
    <source>
        <dbReference type="EMBL" id="KAJ1192104.1"/>
    </source>
</evidence>
<dbReference type="EMBL" id="JANPWB010000004">
    <property type="protein sequence ID" value="KAJ1192104.1"/>
    <property type="molecule type" value="Genomic_DNA"/>
</dbReference>